<evidence type="ECO:0000256" key="2">
    <source>
        <dbReference type="ARBA" id="ARBA00022692"/>
    </source>
</evidence>
<reference evidence="9 10" key="1">
    <citation type="submission" date="2018-06" db="EMBL/GenBank/DDBJ databases">
        <authorList>
            <consortium name="Pathogen Informatics"/>
            <person name="Doyle S."/>
        </authorList>
    </citation>
    <scope>NUCLEOTIDE SEQUENCE [LARGE SCALE GENOMIC DNA]</scope>
    <source>
        <strain evidence="9 10">NCTC4824</strain>
    </source>
</reference>
<sequence length="558" mass="64192">MKEVKCVCGHINPIGTILCESCGRALTEEAKKEKLHDMRYEGSARRSQTYNRTFVDKIWNFFSSVKVGIWLIVITLIASALGTFLPQVMYIPQNADPAVYYGEKYGIGGDIFYILRLHDMYSSWWYLLMIAAIGVSLVICSIDRVFPLYRALKNQKVSRHEGFLKRQRLFKRAAADSQMETDFEQVKANLKKKKYKIREENGNILAEKNRFSRWGPYVNHIGLIIFLIGGMLRFVPGMYVDEFLWIREGETATIPGTHKEYVLENKKFTMELYNKDDENAVYEATLDRVGSVVKSFQSDVVLYKRDLDKTIGEENDLTEITEAEIRVNEPLKFDDYALYQMDYKLNELNTMSFNLINKKSEETVGEVTIDLFDPQNEYDFGDGYKVELVGYYPDFSGFAENGEPVSDSPTPNNPAFLFNMISPDHPDGEMSFTAIKQTAEPLGETDYKMTFKEVTTRNATGLTVRKDLTLWVLILGGSIFMIGVIQGSYWNHRRIWLQKEKDEVLIAGHTNKNWHSLRNEIATIVKGTSIPEPIDQQEKKNNVKERGNKNAEFDTDKQ</sequence>
<keyword evidence="10" id="KW-1185">Reference proteome</keyword>
<evidence type="ECO:0000259" key="8">
    <source>
        <dbReference type="Pfam" id="PF05140"/>
    </source>
</evidence>
<feature type="transmembrane region" description="Helical" evidence="7">
    <location>
        <begin position="468"/>
        <end position="490"/>
    </location>
</feature>
<proteinExistence type="predicted"/>
<dbReference type="InterPro" id="IPR023494">
    <property type="entry name" value="Cyt_c_bgen_Ccs1/CcsB/ResB"/>
</dbReference>
<dbReference type="Proteomes" id="UP000249134">
    <property type="component" value="Chromosome 1"/>
</dbReference>
<keyword evidence="2 7" id="KW-0812">Transmembrane</keyword>
<name>A0A2X4WC72_LEDLE</name>
<evidence type="ECO:0000313" key="9">
    <source>
        <dbReference type="EMBL" id="SQI56472.1"/>
    </source>
</evidence>
<feature type="transmembrane region" description="Helical" evidence="7">
    <location>
        <begin position="217"/>
        <end position="235"/>
    </location>
</feature>
<evidence type="ECO:0000256" key="1">
    <source>
        <dbReference type="ARBA" id="ARBA00004141"/>
    </source>
</evidence>
<dbReference type="GO" id="GO:0017004">
    <property type="term" value="P:cytochrome complex assembly"/>
    <property type="evidence" value="ECO:0007669"/>
    <property type="project" value="UniProtKB-KW"/>
</dbReference>
<dbReference type="PANTHER" id="PTHR31566:SF0">
    <property type="entry name" value="CYTOCHROME C BIOGENESIS PROTEIN CCS1, CHLOROPLASTIC"/>
    <property type="match status" value="1"/>
</dbReference>
<feature type="compositionally biased region" description="Basic and acidic residues" evidence="6">
    <location>
        <begin position="536"/>
        <end position="558"/>
    </location>
</feature>
<dbReference type="AlphaFoldDB" id="A0A2X4WC72"/>
<organism evidence="9 10">
    <name type="scientific">Lederbergia lenta</name>
    <name type="common">Bacillus lentus</name>
    <dbReference type="NCBI Taxonomy" id="1467"/>
    <lineage>
        <taxon>Bacteria</taxon>
        <taxon>Bacillati</taxon>
        <taxon>Bacillota</taxon>
        <taxon>Bacilli</taxon>
        <taxon>Bacillales</taxon>
        <taxon>Bacillaceae</taxon>
        <taxon>Lederbergia</taxon>
    </lineage>
</organism>
<feature type="region of interest" description="Disordered" evidence="6">
    <location>
        <begin position="533"/>
        <end position="558"/>
    </location>
</feature>
<dbReference type="EMBL" id="LS483476">
    <property type="protein sequence ID" value="SQI56472.1"/>
    <property type="molecule type" value="Genomic_DNA"/>
</dbReference>
<protein>
    <submittedName>
        <fullName evidence="9">ResB family protein</fullName>
    </submittedName>
</protein>
<feature type="domain" description="ResB-like" evidence="8">
    <location>
        <begin position="65"/>
        <end position="521"/>
    </location>
</feature>
<evidence type="ECO:0000256" key="5">
    <source>
        <dbReference type="ARBA" id="ARBA00023136"/>
    </source>
</evidence>
<keyword evidence="3" id="KW-0201">Cytochrome c-type biogenesis</keyword>
<evidence type="ECO:0000313" key="10">
    <source>
        <dbReference type="Proteomes" id="UP000249134"/>
    </source>
</evidence>
<dbReference type="STRING" id="1348624.GCA_001591545_00943"/>
<comment type="subcellular location">
    <subcellularLocation>
        <location evidence="1">Membrane</location>
        <topology evidence="1">Multi-pass membrane protein</topology>
    </subcellularLocation>
</comment>
<dbReference type="InterPro" id="IPR007816">
    <property type="entry name" value="ResB-like_domain"/>
</dbReference>
<evidence type="ECO:0000256" key="4">
    <source>
        <dbReference type="ARBA" id="ARBA00022989"/>
    </source>
</evidence>
<dbReference type="Pfam" id="PF05140">
    <property type="entry name" value="ResB"/>
    <property type="match status" value="1"/>
</dbReference>
<dbReference type="KEGG" id="blen:NCTC4824_01871"/>
<feature type="transmembrane region" description="Helical" evidence="7">
    <location>
        <begin position="67"/>
        <end position="91"/>
    </location>
</feature>
<gene>
    <name evidence="9" type="primary">resB</name>
    <name evidence="9" type="ORF">NCTC4824_01871</name>
</gene>
<dbReference type="PANTHER" id="PTHR31566">
    <property type="entry name" value="CYTOCHROME C BIOGENESIS PROTEIN CCS1, CHLOROPLASTIC"/>
    <property type="match status" value="1"/>
</dbReference>
<evidence type="ECO:0000256" key="6">
    <source>
        <dbReference type="SAM" id="MobiDB-lite"/>
    </source>
</evidence>
<dbReference type="RefSeq" id="WP_066137666.1">
    <property type="nucleotide sequence ID" value="NZ_CBCSGM010000001.1"/>
</dbReference>
<dbReference type="GO" id="GO:0016020">
    <property type="term" value="C:membrane"/>
    <property type="evidence" value="ECO:0007669"/>
    <property type="project" value="UniProtKB-SubCell"/>
</dbReference>
<keyword evidence="5 7" id="KW-0472">Membrane</keyword>
<accession>A0A2X4WC72</accession>
<keyword evidence="4 7" id="KW-1133">Transmembrane helix</keyword>
<feature type="transmembrane region" description="Helical" evidence="7">
    <location>
        <begin position="124"/>
        <end position="146"/>
    </location>
</feature>
<evidence type="ECO:0000256" key="7">
    <source>
        <dbReference type="SAM" id="Phobius"/>
    </source>
</evidence>
<evidence type="ECO:0000256" key="3">
    <source>
        <dbReference type="ARBA" id="ARBA00022748"/>
    </source>
</evidence>